<dbReference type="Proteomes" id="UP000005266">
    <property type="component" value="Segment"/>
</dbReference>
<evidence type="ECO:0000313" key="1">
    <source>
        <dbReference type="EMBL" id="AFK66646.1"/>
    </source>
</evidence>
<name>I3UMD1_9CAUD</name>
<reference evidence="1 2" key="1">
    <citation type="journal article" date="2013" name="Extremophiles">
        <title>Genomic analysis of cold-active Colwelliaphage 9A and psychrophilic phage-host interactions.</title>
        <authorList>
            <person name="Colangelo-Lillis J.R."/>
            <person name="Deming J.W."/>
        </authorList>
    </citation>
    <scope>NUCLEOTIDE SEQUENCE [LARGE SCALE GENOMIC DNA]</scope>
    <source>
        <strain evidence="1">9A</strain>
    </source>
</reference>
<evidence type="ECO:0000313" key="2">
    <source>
        <dbReference type="Proteomes" id="UP000005266"/>
    </source>
</evidence>
<accession>I3UMD1</accession>
<dbReference type="SUPFAM" id="SSF63829">
    <property type="entry name" value="Calcium-dependent phosphotriesterase"/>
    <property type="match status" value="1"/>
</dbReference>
<gene>
    <name evidence="1" type="ORF">COPG_00050</name>
</gene>
<keyword evidence="2" id="KW-1185">Reference proteome</keyword>
<protein>
    <submittedName>
        <fullName evidence="1">Uncharacterized protein</fullName>
    </submittedName>
</protein>
<proteinExistence type="predicted"/>
<dbReference type="KEGG" id="vg:13165467"/>
<dbReference type="RefSeq" id="YP_006489236.1">
    <property type="nucleotide sequence ID" value="NC_018088.1"/>
</dbReference>
<dbReference type="GeneID" id="13165467"/>
<organism evidence="1 2">
    <name type="scientific">Colwellia phage 9A</name>
    <dbReference type="NCBI Taxonomy" id="765765"/>
    <lineage>
        <taxon>Viruses</taxon>
        <taxon>Duplodnaviria</taxon>
        <taxon>Heunggongvirae</taxon>
        <taxon>Uroviricota</taxon>
        <taxon>Caudoviricetes</taxon>
        <taxon>Franklinbayvirus</taxon>
        <taxon>Franklinbayvirus fv9A</taxon>
    </lineage>
</organism>
<dbReference type="EMBL" id="HQ317390">
    <property type="protein sequence ID" value="AFK66646.1"/>
    <property type="molecule type" value="Genomic_DNA"/>
</dbReference>
<sequence length="597" mass="65305">MALKLDGIDARLTIPTWGESGDFKINVKFLRTEKFCAILGQDAYSNLHQLYNGKIELNIQGNKVTIDNPPAVGGLFDIWIIRVGNGCTLYVNGEEGYTSCRADRWQVTYFGVHYNGGFSNTWFSDNTFVGQWTFEGATPELNRSYDFEKQYNKDGQPLVYESLKGLSASGFGFGFDSAAAAWGSTPLGSEDIGGDTGGSGDTKEFDELKTYPLGAIVISDMVWVDSKNTWYCVTYSNDANGGTIEKFDKDWNHLGTSHTGIKEYLLSITYDPITNLLYVGSNTGGAYSVSLIDNSSLGSFISLGTSTNSYALEVIGTDTYALDLTSLAIRNTGQSFSANGTTVFSINSISPTNIIDMSWDGEFWNLNSWDNVIRRYDSSWNLVKDIPITLTDSAAKLRRFYYVNNRWWARDSVSNSIIELAGKTSDIDGNLVGTINLLQWGGKDILDVLYSNVLGNYETVQMNLGSVAVWREGTNSVTKVAKSLPYERSGFDGTHLYEGIDQSMYVDDISVDIITIVQHSLSAGIDNVSQSMDVDDISLDIYTITQQSLSAGIENVSQSMNASGIVVDVITIIQQALSAGIENIGQSFTAGIGVTIE</sequence>